<evidence type="ECO:0000313" key="1">
    <source>
        <dbReference type="EMBL" id="KYN40049.1"/>
    </source>
</evidence>
<evidence type="ECO:0000313" key="2">
    <source>
        <dbReference type="Proteomes" id="UP000078541"/>
    </source>
</evidence>
<protein>
    <submittedName>
        <fullName evidence="1">Uncharacterized protein</fullName>
    </submittedName>
</protein>
<dbReference type="Proteomes" id="UP000078541">
    <property type="component" value="Unassembled WGS sequence"/>
</dbReference>
<dbReference type="AlphaFoldDB" id="A0A151JY77"/>
<proteinExistence type="predicted"/>
<name>A0A151JY77_9HYME</name>
<organism evidence="1 2">
    <name type="scientific">Trachymyrmex septentrionalis</name>
    <dbReference type="NCBI Taxonomy" id="34720"/>
    <lineage>
        <taxon>Eukaryota</taxon>
        <taxon>Metazoa</taxon>
        <taxon>Ecdysozoa</taxon>
        <taxon>Arthropoda</taxon>
        <taxon>Hexapoda</taxon>
        <taxon>Insecta</taxon>
        <taxon>Pterygota</taxon>
        <taxon>Neoptera</taxon>
        <taxon>Endopterygota</taxon>
        <taxon>Hymenoptera</taxon>
        <taxon>Apocrita</taxon>
        <taxon>Aculeata</taxon>
        <taxon>Formicoidea</taxon>
        <taxon>Formicidae</taxon>
        <taxon>Myrmicinae</taxon>
        <taxon>Trachymyrmex</taxon>
    </lineage>
</organism>
<sequence>MYLMLCHPSDIQDMSAEQLQYIPKVVLLRVYGDYIEHWDKLLEYVKADSEVQIYRRYNEHYSQPWQQTHIDDPAPKIKNCSECRHRATVC</sequence>
<dbReference type="EMBL" id="KQ981544">
    <property type="protein sequence ID" value="KYN40049.1"/>
    <property type="molecule type" value="Genomic_DNA"/>
</dbReference>
<keyword evidence="2" id="KW-1185">Reference proteome</keyword>
<accession>A0A151JY77</accession>
<gene>
    <name evidence="1" type="ORF">ALC56_05550</name>
</gene>
<reference evidence="1 2" key="1">
    <citation type="submission" date="2016-03" db="EMBL/GenBank/DDBJ databases">
        <title>Trachymyrmex septentrionalis WGS genome.</title>
        <authorList>
            <person name="Nygaard S."/>
            <person name="Hu H."/>
            <person name="Boomsma J."/>
            <person name="Zhang G."/>
        </authorList>
    </citation>
    <scope>NUCLEOTIDE SEQUENCE [LARGE SCALE GENOMIC DNA]</scope>
    <source>
        <strain evidence="1">Tsep2-gDNA-1</strain>
        <tissue evidence="1">Whole body</tissue>
    </source>
</reference>